<comment type="subcellular location">
    <subcellularLocation>
        <location evidence="1">Cytoplasm</location>
        <location evidence="1">Cytosol</location>
    </subcellularLocation>
</comment>
<dbReference type="GO" id="GO:0005829">
    <property type="term" value="C:cytosol"/>
    <property type="evidence" value="ECO:0007669"/>
    <property type="project" value="UniProtKB-SubCell"/>
</dbReference>
<dbReference type="PANTHER" id="PTHR11260">
    <property type="entry name" value="GLUTATHIONE S-TRANSFERASE, GST, SUPERFAMILY, GST DOMAIN CONTAINING"/>
    <property type="match status" value="1"/>
</dbReference>
<dbReference type="CDD" id="cd03058">
    <property type="entry name" value="GST_N_Tau"/>
    <property type="match status" value="1"/>
</dbReference>
<protein>
    <recommendedName>
        <fullName evidence="1">Glutathione S-transferase</fullName>
        <ecNumber evidence="1">2.5.1.18</ecNumber>
    </recommendedName>
</protein>
<dbReference type="InterPro" id="IPR004045">
    <property type="entry name" value="Glutathione_S-Trfase_N"/>
</dbReference>
<sequence length="143" mass="16469">MRVRIALNLKNIEYEYLEQNYAVKSELLLQSNPVYKKVPVLIHNDQPICESLIIVHYIDEVFMSDPSLLPSDPFDRAVTHLWATYIDDKWYGALFEVMIGQTDEEKGGVRGLPTQRFCSNAVVKDLMPETEKLMEFAKMLISG</sequence>
<comment type="caution">
    <text evidence="3">The sequence shown here is derived from an EMBL/GenBank/DDBJ whole genome shotgun (WGS) entry which is preliminary data.</text>
</comment>
<dbReference type="GO" id="GO:0006749">
    <property type="term" value="P:glutathione metabolic process"/>
    <property type="evidence" value="ECO:0007669"/>
    <property type="project" value="TreeGrafter"/>
</dbReference>
<accession>A0A7J6XBR0</accession>
<dbReference type="EMBL" id="JABWDY010002942">
    <property type="protein sequence ID" value="KAF5206275.1"/>
    <property type="molecule type" value="Genomic_DNA"/>
</dbReference>
<dbReference type="SFLD" id="SFLDG00358">
    <property type="entry name" value="Main_(cytGST)"/>
    <property type="match status" value="1"/>
</dbReference>
<name>A0A7J6XBR0_THATH</name>
<dbReference type="SUPFAM" id="SSF52833">
    <property type="entry name" value="Thioredoxin-like"/>
    <property type="match status" value="1"/>
</dbReference>
<dbReference type="SFLD" id="SFLDS00019">
    <property type="entry name" value="Glutathione_Transferase_(cytos"/>
    <property type="match status" value="1"/>
</dbReference>
<comment type="similarity">
    <text evidence="1">Belongs to the GST superfamily.</text>
</comment>
<evidence type="ECO:0000259" key="2">
    <source>
        <dbReference type="PROSITE" id="PS50404"/>
    </source>
</evidence>
<dbReference type="Gene3D" id="3.40.30.10">
    <property type="entry name" value="Glutaredoxin"/>
    <property type="match status" value="1"/>
</dbReference>
<proteinExistence type="inferred from homology"/>
<evidence type="ECO:0000313" key="3">
    <source>
        <dbReference type="EMBL" id="KAF5206275.1"/>
    </source>
</evidence>
<dbReference type="OrthoDB" id="202840at2759"/>
<dbReference type="PROSITE" id="PS50404">
    <property type="entry name" value="GST_NTER"/>
    <property type="match status" value="1"/>
</dbReference>
<dbReference type="InterPro" id="IPR040079">
    <property type="entry name" value="Glutathione_S-Trfase"/>
</dbReference>
<comment type="catalytic activity">
    <reaction evidence="1">
        <text>RX + glutathione = an S-substituted glutathione + a halide anion + H(+)</text>
        <dbReference type="Rhea" id="RHEA:16437"/>
        <dbReference type="ChEBI" id="CHEBI:15378"/>
        <dbReference type="ChEBI" id="CHEBI:16042"/>
        <dbReference type="ChEBI" id="CHEBI:17792"/>
        <dbReference type="ChEBI" id="CHEBI:57925"/>
        <dbReference type="ChEBI" id="CHEBI:90779"/>
        <dbReference type="EC" id="2.5.1.18"/>
    </reaction>
</comment>
<dbReference type="InterPro" id="IPR045073">
    <property type="entry name" value="Omega/Tau-like"/>
</dbReference>
<evidence type="ECO:0000313" key="4">
    <source>
        <dbReference type="Proteomes" id="UP000554482"/>
    </source>
</evidence>
<dbReference type="PANTHER" id="PTHR11260:SF615">
    <property type="entry name" value="GLUTATHIONE S-TRANSFERASE U17"/>
    <property type="match status" value="1"/>
</dbReference>
<evidence type="ECO:0000256" key="1">
    <source>
        <dbReference type="RuleBase" id="RU369102"/>
    </source>
</evidence>
<organism evidence="3 4">
    <name type="scientific">Thalictrum thalictroides</name>
    <name type="common">Rue-anemone</name>
    <name type="synonym">Anemone thalictroides</name>
    <dbReference type="NCBI Taxonomy" id="46969"/>
    <lineage>
        <taxon>Eukaryota</taxon>
        <taxon>Viridiplantae</taxon>
        <taxon>Streptophyta</taxon>
        <taxon>Embryophyta</taxon>
        <taxon>Tracheophyta</taxon>
        <taxon>Spermatophyta</taxon>
        <taxon>Magnoliopsida</taxon>
        <taxon>Ranunculales</taxon>
        <taxon>Ranunculaceae</taxon>
        <taxon>Thalictroideae</taxon>
        <taxon>Thalictrum</taxon>
    </lineage>
</organism>
<gene>
    <name evidence="3" type="ORF">FRX31_004137</name>
</gene>
<dbReference type="Gene3D" id="1.20.1050.10">
    <property type="match status" value="1"/>
</dbReference>
<dbReference type="Proteomes" id="UP000554482">
    <property type="component" value="Unassembled WGS sequence"/>
</dbReference>
<dbReference type="InterPro" id="IPR036249">
    <property type="entry name" value="Thioredoxin-like_sf"/>
</dbReference>
<dbReference type="EC" id="2.5.1.18" evidence="1"/>
<keyword evidence="4" id="KW-1185">Reference proteome</keyword>
<reference evidence="3 4" key="1">
    <citation type="submission" date="2020-06" db="EMBL/GenBank/DDBJ databases">
        <title>Transcriptomic and genomic resources for Thalictrum thalictroides and T. hernandezii: Facilitating candidate gene discovery in an emerging model plant lineage.</title>
        <authorList>
            <person name="Arias T."/>
            <person name="Riano-Pachon D.M."/>
            <person name="Di Stilio V.S."/>
        </authorList>
    </citation>
    <scope>NUCLEOTIDE SEQUENCE [LARGE SCALE GENOMIC DNA]</scope>
    <source>
        <strain evidence="4">cv. WT478/WT964</strain>
        <tissue evidence="3">Leaves</tissue>
    </source>
</reference>
<dbReference type="AlphaFoldDB" id="A0A7J6XBR0"/>
<keyword evidence="1 3" id="KW-0808">Transferase</keyword>
<keyword evidence="1" id="KW-0963">Cytoplasm</keyword>
<dbReference type="Pfam" id="PF02798">
    <property type="entry name" value="GST_N"/>
    <property type="match status" value="1"/>
</dbReference>
<feature type="domain" description="GST N-terminal" evidence="2">
    <location>
        <begin position="1"/>
        <end position="66"/>
    </location>
</feature>
<comment type="function">
    <text evidence="1">Is involved in the conjugation of reduced glutathione to a wide number of exogenous and endogenous hydrophobic electrophiles.</text>
</comment>
<dbReference type="GO" id="GO:0004364">
    <property type="term" value="F:glutathione transferase activity"/>
    <property type="evidence" value="ECO:0007669"/>
    <property type="project" value="UniProtKB-UniRule"/>
</dbReference>